<feature type="domain" description="GST C-terminal" evidence="7">
    <location>
        <begin position="172"/>
        <end position="304"/>
    </location>
</feature>
<dbReference type="Pfam" id="PF02798">
    <property type="entry name" value="GST_N"/>
    <property type="match status" value="2"/>
</dbReference>
<evidence type="ECO:0000256" key="1">
    <source>
        <dbReference type="ARBA" id="ARBA00009929"/>
    </source>
</evidence>
<evidence type="ECO:0000256" key="4">
    <source>
        <dbReference type="ARBA" id="ARBA00047960"/>
    </source>
</evidence>
<dbReference type="InterPro" id="IPR004045">
    <property type="entry name" value="Glutathione_S-Trfase_N"/>
</dbReference>
<evidence type="ECO:0000313" key="9">
    <source>
        <dbReference type="Proteomes" id="UP001172457"/>
    </source>
</evidence>
<dbReference type="EC" id="2.5.1.18" evidence="2"/>
<dbReference type="InterPro" id="IPR045074">
    <property type="entry name" value="GST_C_Tau"/>
</dbReference>
<dbReference type="PROSITE" id="PS50404">
    <property type="entry name" value="GST_NTER"/>
    <property type="match status" value="2"/>
</dbReference>
<comment type="caution">
    <text evidence="8">The sequence shown here is derived from an EMBL/GenBank/DDBJ whole genome shotgun (WGS) entry which is preliminary data.</text>
</comment>
<dbReference type="PROSITE" id="PS50405">
    <property type="entry name" value="GST_CTER"/>
    <property type="match status" value="2"/>
</dbReference>
<dbReference type="InterPro" id="IPR036282">
    <property type="entry name" value="Glutathione-S-Trfase_C_sf"/>
</dbReference>
<dbReference type="InterPro" id="IPR010987">
    <property type="entry name" value="Glutathione-S-Trfase_C-like"/>
</dbReference>
<dbReference type="SFLD" id="SFLDS00019">
    <property type="entry name" value="Glutathione_Transferase_(cytos"/>
    <property type="match status" value="2"/>
</dbReference>
<comment type="catalytic activity">
    <reaction evidence="4">
        <text>RX + glutathione = an S-substituted glutathione + a halide anion + H(+)</text>
        <dbReference type="Rhea" id="RHEA:16437"/>
        <dbReference type="ChEBI" id="CHEBI:15378"/>
        <dbReference type="ChEBI" id="CHEBI:16042"/>
        <dbReference type="ChEBI" id="CHEBI:17792"/>
        <dbReference type="ChEBI" id="CHEBI:57925"/>
        <dbReference type="ChEBI" id="CHEBI:90779"/>
        <dbReference type="EC" id="2.5.1.18"/>
    </reaction>
</comment>
<feature type="domain" description="GST N-terminal" evidence="6">
    <location>
        <begin position="88"/>
        <end position="167"/>
    </location>
</feature>
<reference evidence="8" key="1">
    <citation type="submission" date="2023-03" db="EMBL/GenBank/DDBJ databases">
        <title>Chromosome-scale reference genome and RAD-based genetic map of yellow starthistle (Centaurea solstitialis) reveal putative structural variation and QTLs associated with invader traits.</title>
        <authorList>
            <person name="Reatini B."/>
            <person name="Cang F.A."/>
            <person name="Jiang Q."/>
            <person name="Mckibben M.T.W."/>
            <person name="Barker M.S."/>
            <person name="Rieseberg L.H."/>
            <person name="Dlugosch K.M."/>
        </authorList>
    </citation>
    <scope>NUCLEOTIDE SEQUENCE</scope>
    <source>
        <strain evidence="8">CAN-66</strain>
        <tissue evidence="8">Leaf</tissue>
    </source>
</reference>
<dbReference type="GO" id="GO:0005737">
    <property type="term" value="C:cytoplasm"/>
    <property type="evidence" value="ECO:0007669"/>
    <property type="project" value="TreeGrafter"/>
</dbReference>
<dbReference type="Gene3D" id="1.20.1050.10">
    <property type="match status" value="2"/>
</dbReference>
<dbReference type="Proteomes" id="UP001172457">
    <property type="component" value="Chromosome 6"/>
</dbReference>
<dbReference type="FunFam" id="1.20.1050.10:FF:000012">
    <property type="entry name" value="Tau class glutathione S-transferase"/>
    <property type="match status" value="2"/>
</dbReference>
<dbReference type="AlphaFoldDB" id="A0AA38SZB4"/>
<dbReference type="SUPFAM" id="SSF52833">
    <property type="entry name" value="Thioredoxin-like"/>
    <property type="match status" value="2"/>
</dbReference>
<dbReference type="GO" id="GO:0004364">
    <property type="term" value="F:glutathione transferase activity"/>
    <property type="evidence" value="ECO:0007669"/>
    <property type="project" value="UniProtKB-EC"/>
</dbReference>
<dbReference type="Gene3D" id="3.40.30.10">
    <property type="entry name" value="Glutaredoxin"/>
    <property type="match status" value="2"/>
</dbReference>
<proteinExistence type="inferred from homology"/>
<evidence type="ECO:0000259" key="6">
    <source>
        <dbReference type="PROSITE" id="PS50404"/>
    </source>
</evidence>
<dbReference type="SFLD" id="SFLDG00358">
    <property type="entry name" value="Main_(cytGST)"/>
    <property type="match status" value="2"/>
</dbReference>
<evidence type="ECO:0000256" key="2">
    <source>
        <dbReference type="ARBA" id="ARBA00012452"/>
    </source>
</evidence>
<dbReference type="InterPro" id="IPR045073">
    <property type="entry name" value="Omega/Tau-like"/>
</dbReference>
<gene>
    <name evidence="8" type="ORF">OSB04_025208</name>
</gene>
<dbReference type="PANTHER" id="PTHR11260">
    <property type="entry name" value="GLUTATHIONE S-TRANSFERASE, GST, SUPERFAMILY, GST DOMAIN CONTAINING"/>
    <property type="match status" value="1"/>
</dbReference>
<organism evidence="8 9">
    <name type="scientific">Centaurea solstitialis</name>
    <name type="common">yellow star-thistle</name>
    <dbReference type="NCBI Taxonomy" id="347529"/>
    <lineage>
        <taxon>Eukaryota</taxon>
        <taxon>Viridiplantae</taxon>
        <taxon>Streptophyta</taxon>
        <taxon>Embryophyta</taxon>
        <taxon>Tracheophyta</taxon>
        <taxon>Spermatophyta</taxon>
        <taxon>Magnoliopsida</taxon>
        <taxon>eudicotyledons</taxon>
        <taxon>Gunneridae</taxon>
        <taxon>Pentapetalae</taxon>
        <taxon>asterids</taxon>
        <taxon>campanulids</taxon>
        <taxon>Asterales</taxon>
        <taxon>Asteraceae</taxon>
        <taxon>Carduoideae</taxon>
        <taxon>Cardueae</taxon>
        <taxon>Centaureinae</taxon>
        <taxon>Centaurea</taxon>
    </lineage>
</organism>
<protein>
    <recommendedName>
        <fullName evidence="5">Probable glutathione S-transferase</fullName>
        <ecNumber evidence="2">2.5.1.18</ecNumber>
    </recommendedName>
</protein>
<dbReference type="SFLD" id="SFLDG01152">
    <property type="entry name" value="Main.3:_Omega-_and_Tau-like"/>
    <property type="match status" value="2"/>
</dbReference>
<dbReference type="PANTHER" id="PTHR11260:SF695">
    <property type="entry name" value="GLUTATHIONE TRANSFERASE"/>
    <property type="match status" value="1"/>
</dbReference>
<dbReference type="GO" id="GO:0006749">
    <property type="term" value="P:glutathione metabolic process"/>
    <property type="evidence" value="ECO:0007669"/>
    <property type="project" value="InterPro"/>
</dbReference>
<dbReference type="SUPFAM" id="SSF47616">
    <property type="entry name" value="GST C-terminal domain-like"/>
    <property type="match status" value="2"/>
</dbReference>
<evidence type="ECO:0000259" key="7">
    <source>
        <dbReference type="PROSITE" id="PS50405"/>
    </source>
</evidence>
<evidence type="ECO:0000313" key="8">
    <source>
        <dbReference type="EMBL" id="KAJ9545501.1"/>
    </source>
</evidence>
<keyword evidence="9" id="KW-1185">Reference proteome</keyword>
<name>A0AA38SZB4_9ASTR</name>
<dbReference type="InterPro" id="IPR036249">
    <property type="entry name" value="Thioredoxin-like_sf"/>
</dbReference>
<feature type="domain" description="GST N-terminal" evidence="6">
    <location>
        <begin position="346"/>
        <end position="425"/>
    </location>
</feature>
<dbReference type="EMBL" id="JARYMX010000006">
    <property type="protein sequence ID" value="KAJ9545501.1"/>
    <property type="molecule type" value="Genomic_DNA"/>
</dbReference>
<feature type="domain" description="GST C-terminal" evidence="7">
    <location>
        <begin position="430"/>
        <end position="557"/>
    </location>
</feature>
<dbReference type="FunFam" id="3.40.30.10:FF:000014">
    <property type="entry name" value="Tau class glutathione S-transferase"/>
    <property type="match status" value="2"/>
</dbReference>
<evidence type="ECO:0000256" key="5">
    <source>
        <dbReference type="ARBA" id="ARBA00071370"/>
    </source>
</evidence>
<sequence length="566" mass="64545">MVAYVAGRQYRAATLDGCRSVVADTGGRWSSTVVADIGGQRSPLRSAVGGRRRRRWSAMVRGGCRSPTVVADAGQGKTRNVFKQMAGDEVKLLGFWGSPYTLRVKWAHILKGIEYEYIEEDISNKSLMLLQYNPLYKKVPVLVHNGKPVVESFVIMEYIDETWKNSPLLPKDPFERAVSRFWGKFIDEKCVPLIIKMLLSTPDQKHKVAEEARESLKTLESSLSRRKPFYGGDSLGFMDIAVAWLGIWVPLIEKITNIKLMDDEYSPLLNAYFKDVLDVQVIKECVPPLDKLNSLALEEVFTSLNSEEKMKERIFANEPKRKLFKSGYNRHIEVNREQKTYSMARDEVTLLGFWGSPFTLRVKWALGIKGIEYEYFEEDLSNKSSMLLQSNPVYKKIPVLIHNGKSIAESLVIIEYIDETWKNHPLLSEDPFERAQSRFWAKFVDDKCVPTIFATFSSTLDQKDKAAKEARENLKLLESSLNPNNPFFGGKNLGFMDIVVAWLGIWAQLVEKIVHVKLLDDENTPLLNAWFKDVLEDQVIKACLPPLDKLLAHNKDFHDKLIAAKA</sequence>
<dbReference type="InterPro" id="IPR040079">
    <property type="entry name" value="Glutathione_S-Trfase"/>
</dbReference>
<dbReference type="CDD" id="cd03058">
    <property type="entry name" value="GST_N_Tau"/>
    <property type="match status" value="2"/>
</dbReference>
<comment type="similarity">
    <text evidence="1">Belongs to the GST superfamily. HSP26 family.</text>
</comment>
<keyword evidence="3" id="KW-0808">Transferase</keyword>
<evidence type="ECO:0000256" key="3">
    <source>
        <dbReference type="ARBA" id="ARBA00022679"/>
    </source>
</evidence>
<accession>A0AA38SZB4</accession>
<dbReference type="CDD" id="cd03185">
    <property type="entry name" value="GST_C_Tau"/>
    <property type="match status" value="2"/>
</dbReference>